<gene>
    <name evidence="1" type="ORF">Aory04_001004900</name>
</gene>
<reference evidence="1" key="1">
    <citation type="submission" date="2023-04" db="EMBL/GenBank/DDBJ databases">
        <title>Aspergillus oryzae NBRC 4228.</title>
        <authorList>
            <person name="Ichikawa N."/>
            <person name="Sato H."/>
            <person name="Tonouchi N."/>
        </authorList>
    </citation>
    <scope>NUCLEOTIDE SEQUENCE</scope>
    <source>
        <strain evidence="1">NBRC 4228</strain>
    </source>
</reference>
<dbReference type="EMBL" id="BSYA01000147">
    <property type="protein sequence ID" value="GMG34728.1"/>
    <property type="molecule type" value="Genomic_DNA"/>
</dbReference>
<evidence type="ECO:0000313" key="1">
    <source>
        <dbReference type="EMBL" id="GMG34728.1"/>
    </source>
</evidence>
<accession>A0AAN4YPY0</accession>
<protein>
    <submittedName>
        <fullName evidence="1">Unnamed protein product</fullName>
    </submittedName>
</protein>
<organism evidence="1 2">
    <name type="scientific">Aspergillus oryzae</name>
    <name type="common">Yellow koji mold</name>
    <dbReference type="NCBI Taxonomy" id="5062"/>
    <lineage>
        <taxon>Eukaryota</taxon>
        <taxon>Fungi</taxon>
        <taxon>Dikarya</taxon>
        <taxon>Ascomycota</taxon>
        <taxon>Pezizomycotina</taxon>
        <taxon>Eurotiomycetes</taxon>
        <taxon>Eurotiomycetidae</taxon>
        <taxon>Eurotiales</taxon>
        <taxon>Aspergillaceae</taxon>
        <taxon>Aspergillus</taxon>
        <taxon>Aspergillus subgen. Circumdati</taxon>
    </lineage>
</organism>
<comment type="caution">
    <text evidence="1">The sequence shown here is derived from an EMBL/GenBank/DDBJ whole genome shotgun (WGS) entry which is preliminary data.</text>
</comment>
<proteinExistence type="predicted"/>
<name>A0AAN4YPY0_ASPOZ</name>
<sequence>MPNNSTVADLVNRGFQELKIKSMEFAKAYMGDQFLPINDLLKEHQSDESAALEVDLMFKLQEMTETLEFTGAEPRELPQLTSTAGYSAYGECRSCIVIEAYLIPALAIVNTGVDYSNYQPLQVPNLKPQPIAAFSLVLEVRLVTSVERVFNSKNKKIYHINGRADWGTWCLRCSDRRN</sequence>
<dbReference type="Proteomes" id="UP001165205">
    <property type="component" value="Unassembled WGS sequence"/>
</dbReference>
<dbReference type="AlphaFoldDB" id="A0AAN4YPY0"/>
<evidence type="ECO:0000313" key="2">
    <source>
        <dbReference type="Proteomes" id="UP001165205"/>
    </source>
</evidence>